<organism evidence="1 2">
    <name type="scientific">Euroglyphus maynei</name>
    <name type="common">Mayne's house dust mite</name>
    <dbReference type="NCBI Taxonomy" id="6958"/>
    <lineage>
        <taxon>Eukaryota</taxon>
        <taxon>Metazoa</taxon>
        <taxon>Ecdysozoa</taxon>
        <taxon>Arthropoda</taxon>
        <taxon>Chelicerata</taxon>
        <taxon>Arachnida</taxon>
        <taxon>Acari</taxon>
        <taxon>Acariformes</taxon>
        <taxon>Sarcoptiformes</taxon>
        <taxon>Astigmata</taxon>
        <taxon>Psoroptidia</taxon>
        <taxon>Analgoidea</taxon>
        <taxon>Pyroglyphidae</taxon>
        <taxon>Pyroglyphinae</taxon>
        <taxon>Euroglyphus</taxon>
    </lineage>
</organism>
<dbReference type="OrthoDB" id="248233at2759"/>
<keyword evidence="2" id="KW-1185">Reference proteome</keyword>
<protein>
    <submittedName>
        <fullName evidence="1">Uncharacterized protein</fullName>
    </submittedName>
</protein>
<feature type="non-terminal residue" evidence="1">
    <location>
        <position position="1"/>
    </location>
</feature>
<evidence type="ECO:0000313" key="1">
    <source>
        <dbReference type="EMBL" id="OTF79558.1"/>
    </source>
</evidence>
<dbReference type="AlphaFoldDB" id="A0A1Y3BI48"/>
<dbReference type="EMBL" id="MUJZ01022524">
    <property type="protein sequence ID" value="OTF79558.1"/>
    <property type="molecule type" value="Genomic_DNA"/>
</dbReference>
<proteinExistence type="predicted"/>
<evidence type="ECO:0000313" key="2">
    <source>
        <dbReference type="Proteomes" id="UP000194236"/>
    </source>
</evidence>
<reference evidence="1 2" key="1">
    <citation type="submission" date="2017-03" db="EMBL/GenBank/DDBJ databases">
        <title>Genome Survey of Euroglyphus maynei.</title>
        <authorList>
            <person name="Arlian L.G."/>
            <person name="Morgan M.S."/>
            <person name="Rider S.D."/>
        </authorList>
    </citation>
    <scope>NUCLEOTIDE SEQUENCE [LARGE SCALE GENOMIC DNA]</scope>
    <source>
        <strain evidence="1">Arlian Lab</strain>
        <tissue evidence="1">Whole body</tissue>
    </source>
</reference>
<name>A0A1Y3BI48_EURMA</name>
<dbReference type="Proteomes" id="UP000194236">
    <property type="component" value="Unassembled WGS sequence"/>
</dbReference>
<comment type="caution">
    <text evidence="1">The sequence shown here is derived from an EMBL/GenBank/DDBJ whole genome shotgun (WGS) entry which is preliminary data.</text>
</comment>
<gene>
    <name evidence="1" type="ORF">BLA29_011990</name>
</gene>
<dbReference type="SUPFAM" id="SSF50447">
    <property type="entry name" value="Translation proteins"/>
    <property type="match status" value="1"/>
</dbReference>
<accession>A0A1Y3BI48</accession>
<dbReference type="Gene3D" id="2.40.30.10">
    <property type="entry name" value="Translation factors"/>
    <property type="match status" value="1"/>
</dbReference>
<dbReference type="InterPro" id="IPR009000">
    <property type="entry name" value="Transl_B-barrel_sf"/>
</dbReference>
<sequence length="86" mass="9572">IDQTFNIPNLGVVASGFLRSGLIEEGSVLKVGPLDDGNFIDVYVTSVQRHKVNRRIVRPGESSTLALNLFTESTTMNGHNDTEWYY</sequence>